<dbReference type="InterPro" id="IPR045192">
    <property type="entry name" value="AP180-like"/>
</dbReference>
<dbReference type="PANTHER" id="PTHR22951:SF76">
    <property type="entry name" value="OS09G0468150 PROTEIN"/>
    <property type="match status" value="1"/>
</dbReference>
<dbReference type="GO" id="GO:0005905">
    <property type="term" value="C:clathrin-coated pit"/>
    <property type="evidence" value="ECO:0007669"/>
    <property type="project" value="TreeGrafter"/>
</dbReference>
<dbReference type="Pfam" id="PF07651">
    <property type="entry name" value="ANTH"/>
    <property type="match status" value="1"/>
</dbReference>
<dbReference type="GO" id="GO:0006900">
    <property type="term" value="P:vesicle budding from membrane"/>
    <property type="evidence" value="ECO:0007669"/>
    <property type="project" value="TreeGrafter"/>
</dbReference>
<dbReference type="EMBL" id="JAAARO010000003">
    <property type="protein sequence ID" value="KAF5749765.1"/>
    <property type="molecule type" value="Genomic_DNA"/>
</dbReference>
<dbReference type="GO" id="GO:0072583">
    <property type="term" value="P:clathrin-dependent endocytosis"/>
    <property type="evidence" value="ECO:0007669"/>
    <property type="project" value="InterPro"/>
</dbReference>
<dbReference type="GO" id="GO:0005546">
    <property type="term" value="F:phosphatidylinositol-4,5-bisphosphate binding"/>
    <property type="evidence" value="ECO:0007669"/>
    <property type="project" value="TreeGrafter"/>
</dbReference>
<feature type="domain" description="AP180 N-terminal homology (ANTH)" evidence="1">
    <location>
        <begin position="24"/>
        <end position="86"/>
    </location>
</feature>
<sequence>MGASQSKGKAAVISYSKKPALNLPIAGATTQNSFNPPNQKYLNKLISYGHSSRATATAAIDALRYRLQITRDCSIALQCLITVHHINQTWKLFNPRSTLHVPFHRRSKFVKFQRSFIAIKAEALFVG</sequence>
<dbReference type="GO" id="GO:0000149">
    <property type="term" value="F:SNARE binding"/>
    <property type="evidence" value="ECO:0007669"/>
    <property type="project" value="TreeGrafter"/>
</dbReference>
<keyword evidence="3" id="KW-1185">Reference proteome</keyword>
<gene>
    <name evidence="2" type="ORF">HS088_TW03G00090</name>
</gene>
<evidence type="ECO:0000259" key="1">
    <source>
        <dbReference type="Pfam" id="PF07651"/>
    </source>
</evidence>
<dbReference type="AlphaFoldDB" id="A0A7J7DTR8"/>
<proteinExistence type="predicted"/>
<dbReference type="Gene3D" id="1.25.40.90">
    <property type="match status" value="1"/>
</dbReference>
<dbReference type="InterPro" id="IPR008942">
    <property type="entry name" value="ENTH_VHS"/>
</dbReference>
<dbReference type="InterPro" id="IPR011417">
    <property type="entry name" value="ANTH_dom"/>
</dbReference>
<evidence type="ECO:0000313" key="2">
    <source>
        <dbReference type="EMBL" id="KAF5749765.1"/>
    </source>
</evidence>
<comment type="caution">
    <text evidence="2">The sequence shown here is derived from an EMBL/GenBank/DDBJ whole genome shotgun (WGS) entry which is preliminary data.</text>
</comment>
<dbReference type="GO" id="GO:0030136">
    <property type="term" value="C:clathrin-coated vesicle"/>
    <property type="evidence" value="ECO:0007669"/>
    <property type="project" value="TreeGrafter"/>
</dbReference>
<dbReference type="Proteomes" id="UP000593562">
    <property type="component" value="Unassembled WGS sequence"/>
</dbReference>
<dbReference type="PANTHER" id="PTHR22951">
    <property type="entry name" value="CLATHRIN ASSEMBLY PROTEIN"/>
    <property type="match status" value="1"/>
</dbReference>
<accession>A0A7J7DTR8</accession>
<organism evidence="2 3">
    <name type="scientific">Tripterygium wilfordii</name>
    <name type="common">Thunder God vine</name>
    <dbReference type="NCBI Taxonomy" id="458696"/>
    <lineage>
        <taxon>Eukaryota</taxon>
        <taxon>Viridiplantae</taxon>
        <taxon>Streptophyta</taxon>
        <taxon>Embryophyta</taxon>
        <taxon>Tracheophyta</taxon>
        <taxon>Spermatophyta</taxon>
        <taxon>Magnoliopsida</taxon>
        <taxon>eudicotyledons</taxon>
        <taxon>Gunneridae</taxon>
        <taxon>Pentapetalae</taxon>
        <taxon>rosids</taxon>
        <taxon>fabids</taxon>
        <taxon>Celastrales</taxon>
        <taxon>Celastraceae</taxon>
        <taxon>Tripterygium</taxon>
    </lineage>
</organism>
<dbReference type="GO" id="GO:0005545">
    <property type="term" value="F:1-phosphatidylinositol binding"/>
    <property type="evidence" value="ECO:0007669"/>
    <property type="project" value="TreeGrafter"/>
</dbReference>
<dbReference type="SUPFAM" id="SSF48464">
    <property type="entry name" value="ENTH/VHS domain"/>
    <property type="match status" value="1"/>
</dbReference>
<dbReference type="GO" id="GO:0048268">
    <property type="term" value="P:clathrin coat assembly"/>
    <property type="evidence" value="ECO:0007669"/>
    <property type="project" value="InterPro"/>
</dbReference>
<dbReference type="GO" id="GO:0032050">
    <property type="term" value="F:clathrin heavy chain binding"/>
    <property type="evidence" value="ECO:0007669"/>
    <property type="project" value="TreeGrafter"/>
</dbReference>
<reference evidence="2 3" key="1">
    <citation type="journal article" date="2020" name="Nat. Commun.">
        <title>Genome of Tripterygium wilfordii and identification of cytochrome P450 involved in triptolide biosynthesis.</title>
        <authorList>
            <person name="Tu L."/>
            <person name="Su P."/>
            <person name="Zhang Z."/>
            <person name="Gao L."/>
            <person name="Wang J."/>
            <person name="Hu T."/>
            <person name="Zhou J."/>
            <person name="Zhang Y."/>
            <person name="Zhao Y."/>
            <person name="Liu Y."/>
            <person name="Song Y."/>
            <person name="Tong Y."/>
            <person name="Lu Y."/>
            <person name="Yang J."/>
            <person name="Xu C."/>
            <person name="Jia M."/>
            <person name="Peters R.J."/>
            <person name="Huang L."/>
            <person name="Gao W."/>
        </authorList>
    </citation>
    <scope>NUCLEOTIDE SEQUENCE [LARGE SCALE GENOMIC DNA]</scope>
    <source>
        <strain evidence="3">cv. XIE 37</strain>
        <tissue evidence="2">Leaf</tissue>
    </source>
</reference>
<protein>
    <recommendedName>
        <fullName evidence="1">AP180 N-terminal homology (ANTH) domain-containing protein</fullName>
    </recommendedName>
</protein>
<dbReference type="InParanoid" id="A0A7J7DTR8"/>
<name>A0A7J7DTR8_TRIWF</name>
<evidence type="ECO:0000313" key="3">
    <source>
        <dbReference type="Proteomes" id="UP000593562"/>
    </source>
</evidence>